<accession>A0A1V9XKJ4</accession>
<organism evidence="2 3">
    <name type="scientific">Tropilaelaps mercedesae</name>
    <dbReference type="NCBI Taxonomy" id="418985"/>
    <lineage>
        <taxon>Eukaryota</taxon>
        <taxon>Metazoa</taxon>
        <taxon>Ecdysozoa</taxon>
        <taxon>Arthropoda</taxon>
        <taxon>Chelicerata</taxon>
        <taxon>Arachnida</taxon>
        <taxon>Acari</taxon>
        <taxon>Parasitiformes</taxon>
        <taxon>Mesostigmata</taxon>
        <taxon>Gamasina</taxon>
        <taxon>Dermanyssoidea</taxon>
        <taxon>Laelapidae</taxon>
        <taxon>Tropilaelaps</taxon>
    </lineage>
</organism>
<evidence type="ECO:0000313" key="2">
    <source>
        <dbReference type="EMBL" id="OQR73888.1"/>
    </source>
</evidence>
<dbReference type="AlphaFoldDB" id="A0A1V9XKJ4"/>
<evidence type="ECO:0000313" key="3">
    <source>
        <dbReference type="Proteomes" id="UP000192247"/>
    </source>
</evidence>
<feature type="non-terminal residue" evidence="2">
    <location>
        <position position="193"/>
    </location>
</feature>
<name>A0A1V9XKJ4_9ACAR</name>
<sequence>MCVHSRQRSSNEKSSPQSRRVVPAVFFASLKSIRCSSRLVQYLFVMRRDGCVCRSLQMTDRLRPPVQWVTFGEVLLVLFVQAGVCDTRVGLPPAYDLMTGFILKGIERNVSYVETGSIVFLQCALMRYRTDAGDEVARIDWTLDGSTGWLEDRNFLKVVAKSGSQVWFRVRSNFSGTFRCESGSLASSPIHIK</sequence>
<dbReference type="PROSITE" id="PS50835">
    <property type="entry name" value="IG_LIKE"/>
    <property type="match status" value="1"/>
</dbReference>
<protein>
    <recommendedName>
        <fullName evidence="1">Ig-like domain-containing protein</fullName>
    </recommendedName>
</protein>
<gene>
    <name evidence="2" type="ORF">BIW11_09448</name>
</gene>
<feature type="domain" description="Ig-like" evidence="1">
    <location>
        <begin position="93"/>
        <end position="193"/>
    </location>
</feature>
<proteinExistence type="predicted"/>
<evidence type="ECO:0000259" key="1">
    <source>
        <dbReference type="PROSITE" id="PS50835"/>
    </source>
</evidence>
<dbReference type="InParanoid" id="A0A1V9XKJ4"/>
<dbReference type="Proteomes" id="UP000192247">
    <property type="component" value="Unassembled WGS sequence"/>
</dbReference>
<keyword evidence="3" id="KW-1185">Reference proteome</keyword>
<dbReference type="EMBL" id="MNPL01009096">
    <property type="protein sequence ID" value="OQR73888.1"/>
    <property type="molecule type" value="Genomic_DNA"/>
</dbReference>
<reference evidence="2 3" key="1">
    <citation type="journal article" date="2017" name="Gigascience">
        <title>Draft genome of the honey bee ectoparasitic mite, Tropilaelaps mercedesae, is shaped by the parasitic life history.</title>
        <authorList>
            <person name="Dong X."/>
            <person name="Armstrong S.D."/>
            <person name="Xia D."/>
            <person name="Makepeace B.L."/>
            <person name="Darby A.C."/>
            <person name="Kadowaki T."/>
        </authorList>
    </citation>
    <scope>NUCLEOTIDE SEQUENCE [LARGE SCALE GENOMIC DNA]</scope>
    <source>
        <strain evidence="2">Wuxi-XJTLU</strain>
    </source>
</reference>
<dbReference type="InterPro" id="IPR007110">
    <property type="entry name" value="Ig-like_dom"/>
</dbReference>
<comment type="caution">
    <text evidence="2">The sequence shown here is derived from an EMBL/GenBank/DDBJ whole genome shotgun (WGS) entry which is preliminary data.</text>
</comment>